<name>A0AA38U526_9AGAR</name>
<sequence>MSHFPRGITSRDRRRGISGSRELVITLQLLLYCCHHRIVGKLKNETAYLDTANGLQCPTFGGDTICQLARGGWSFVEPFSTQKSDRSANFDILPCDRDEKERWISSGSLHVGDTPGSTSNCMLCWHSRNPSLAIFGCYLEAAEGFISGISLWLARVSFLDSKARKMSVGTTERQNSNTPHIELKLMSTL</sequence>
<comment type="caution">
    <text evidence="1">The sequence shown here is derived from an EMBL/GenBank/DDBJ whole genome shotgun (WGS) entry which is preliminary data.</text>
</comment>
<organism evidence="1 2">
    <name type="scientific">Lentinula raphanica</name>
    <dbReference type="NCBI Taxonomy" id="153919"/>
    <lineage>
        <taxon>Eukaryota</taxon>
        <taxon>Fungi</taxon>
        <taxon>Dikarya</taxon>
        <taxon>Basidiomycota</taxon>
        <taxon>Agaricomycotina</taxon>
        <taxon>Agaricomycetes</taxon>
        <taxon>Agaricomycetidae</taxon>
        <taxon>Agaricales</taxon>
        <taxon>Marasmiineae</taxon>
        <taxon>Omphalotaceae</taxon>
        <taxon>Lentinula</taxon>
    </lineage>
</organism>
<reference evidence="1" key="1">
    <citation type="submission" date="2022-08" db="EMBL/GenBank/DDBJ databases">
        <authorList>
            <consortium name="DOE Joint Genome Institute"/>
            <person name="Min B."/>
            <person name="Riley R."/>
            <person name="Sierra-Patev S."/>
            <person name="Naranjo-Ortiz M."/>
            <person name="Looney B."/>
            <person name="Konkel Z."/>
            <person name="Slot J.C."/>
            <person name="Sakamoto Y."/>
            <person name="Steenwyk J.L."/>
            <person name="Rokas A."/>
            <person name="Carro J."/>
            <person name="Camarero S."/>
            <person name="Ferreira P."/>
            <person name="Molpeceres G."/>
            <person name="Ruiz-Duenas F.J."/>
            <person name="Serrano A."/>
            <person name="Henrissat B."/>
            <person name="Drula E."/>
            <person name="Hughes K.W."/>
            <person name="Mata J.L."/>
            <person name="Ishikawa N.K."/>
            <person name="Vargas-Isla R."/>
            <person name="Ushijima S."/>
            <person name="Smith C.A."/>
            <person name="Ahrendt S."/>
            <person name="Andreopoulos W."/>
            <person name="He G."/>
            <person name="Labutti K."/>
            <person name="Lipzen A."/>
            <person name="Ng V."/>
            <person name="Sandor L."/>
            <person name="Barry K."/>
            <person name="Martinez A.T."/>
            <person name="Xiao Y."/>
            <person name="Gibbons J.G."/>
            <person name="Terashima K."/>
            <person name="Hibbett D.S."/>
            <person name="Grigoriev I.V."/>
        </authorList>
    </citation>
    <scope>NUCLEOTIDE SEQUENCE</scope>
    <source>
        <strain evidence="1">TFB9207</strain>
    </source>
</reference>
<dbReference type="AlphaFoldDB" id="A0AA38U526"/>
<protein>
    <submittedName>
        <fullName evidence="1">Uncharacterized protein</fullName>
    </submittedName>
</protein>
<accession>A0AA38U526</accession>
<evidence type="ECO:0000313" key="2">
    <source>
        <dbReference type="Proteomes" id="UP001163846"/>
    </source>
</evidence>
<proteinExistence type="predicted"/>
<evidence type="ECO:0000313" key="1">
    <source>
        <dbReference type="EMBL" id="KAJ3832527.1"/>
    </source>
</evidence>
<keyword evidence="2" id="KW-1185">Reference proteome</keyword>
<dbReference type="Proteomes" id="UP001163846">
    <property type="component" value="Unassembled WGS sequence"/>
</dbReference>
<gene>
    <name evidence="1" type="ORF">F5878DRAFT_455156</name>
</gene>
<dbReference type="EMBL" id="MU806930">
    <property type="protein sequence ID" value="KAJ3832527.1"/>
    <property type="molecule type" value="Genomic_DNA"/>
</dbReference>